<dbReference type="Gene3D" id="3.20.20.20">
    <property type="entry name" value="Dihydropteroate synthase-like"/>
    <property type="match status" value="1"/>
</dbReference>
<evidence type="ECO:0000256" key="4">
    <source>
        <dbReference type="ARBA" id="ARBA00012458"/>
    </source>
</evidence>
<dbReference type="GO" id="GO:0046654">
    <property type="term" value="P:tetrahydrofolate biosynthetic process"/>
    <property type="evidence" value="ECO:0007669"/>
    <property type="project" value="TreeGrafter"/>
</dbReference>
<dbReference type="GO" id="GO:0046872">
    <property type="term" value="F:metal ion binding"/>
    <property type="evidence" value="ECO:0007669"/>
    <property type="project" value="UniProtKB-KW"/>
</dbReference>
<dbReference type="GO" id="GO:0005829">
    <property type="term" value="C:cytosol"/>
    <property type="evidence" value="ECO:0007669"/>
    <property type="project" value="TreeGrafter"/>
</dbReference>
<dbReference type="CDD" id="cd00739">
    <property type="entry name" value="DHPS"/>
    <property type="match status" value="1"/>
</dbReference>
<evidence type="ECO:0000256" key="8">
    <source>
        <dbReference type="ARBA" id="ARBA00022909"/>
    </source>
</evidence>
<feature type="domain" description="Pterin-binding" evidence="9">
    <location>
        <begin position="1"/>
        <end position="244"/>
    </location>
</feature>
<evidence type="ECO:0000256" key="2">
    <source>
        <dbReference type="ARBA" id="ARBA00001946"/>
    </source>
</evidence>
<dbReference type="GO" id="GO:0004156">
    <property type="term" value="F:dihydropteroate synthase activity"/>
    <property type="evidence" value="ECO:0007669"/>
    <property type="project" value="UniProtKB-EC"/>
</dbReference>
<gene>
    <name evidence="10" type="ORF">METZ01_LOCUS2609</name>
</gene>
<evidence type="ECO:0000256" key="1">
    <source>
        <dbReference type="ARBA" id="ARBA00000012"/>
    </source>
</evidence>
<dbReference type="AlphaFoldDB" id="A0A381N5D8"/>
<dbReference type="GO" id="GO:0046656">
    <property type="term" value="P:folic acid biosynthetic process"/>
    <property type="evidence" value="ECO:0007669"/>
    <property type="project" value="UniProtKB-KW"/>
</dbReference>
<dbReference type="SUPFAM" id="SSF51717">
    <property type="entry name" value="Dihydropteroate synthetase-like"/>
    <property type="match status" value="1"/>
</dbReference>
<organism evidence="10">
    <name type="scientific">marine metagenome</name>
    <dbReference type="NCBI Taxonomy" id="408172"/>
    <lineage>
        <taxon>unclassified sequences</taxon>
        <taxon>metagenomes</taxon>
        <taxon>ecological metagenomes</taxon>
    </lineage>
</organism>
<dbReference type="InterPro" id="IPR000489">
    <property type="entry name" value="Pterin-binding_dom"/>
</dbReference>
<evidence type="ECO:0000256" key="7">
    <source>
        <dbReference type="ARBA" id="ARBA00022842"/>
    </source>
</evidence>
<evidence type="ECO:0000256" key="3">
    <source>
        <dbReference type="ARBA" id="ARBA00004763"/>
    </source>
</evidence>
<dbReference type="InterPro" id="IPR011005">
    <property type="entry name" value="Dihydropteroate_synth-like_sf"/>
</dbReference>
<comment type="cofactor">
    <cofactor evidence="2">
        <name>Mg(2+)</name>
        <dbReference type="ChEBI" id="CHEBI:18420"/>
    </cofactor>
</comment>
<comment type="catalytic activity">
    <reaction evidence="1">
        <text>(7,8-dihydropterin-6-yl)methyl diphosphate + 4-aminobenzoate = 7,8-dihydropteroate + diphosphate</text>
        <dbReference type="Rhea" id="RHEA:19949"/>
        <dbReference type="ChEBI" id="CHEBI:17836"/>
        <dbReference type="ChEBI" id="CHEBI:17839"/>
        <dbReference type="ChEBI" id="CHEBI:33019"/>
        <dbReference type="ChEBI" id="CHEBI:72950"/>
        <dbReference type="EC" id="2.5.1.15"/>
    </reaction>
</comment>
<protein>
    <recommendedName>
        <fullName evidence="4">dihydropteroate synthase</fullName>
        <ecNumber evidence="4">2.5.1.15</ecNumber>
    </recommendedName>
</protein>
<dbReference type="NCBIfam" id="TIGR01496">
    <property type="entry name" value="DHPS"/>
    <property type="match status" value="1"/>
</dbReference>
<dbReference type="InterPro" id="IPR045031">
    <property type="entry name" value="DHP_synth-like"/>
</dbReference>
<keyword evidence="6" id="KW-0479">Metal-binding</keyword>
<dbReference type="PANTHER" id="PTHR20941:SF1">
    <property type="entry name" value="FOLIC ACID SYNTHESIS PROTEIN FOL1"/>
    <property type="match status" value="1"/>
</dbReference>
<dbReference type="PROSITE" id="PS50972">
    <property type="entry name" value="PTERIN_BINDING"/>
    <property type="match status" value="1"/>
</dbReference>
<dbReference type="Pfam" id="PF00809">
    <property type="entry name" value="Pterin_bind"/>
    <property type="match status" value="1"/>
</dbReference>
<name>A0A381N5D8_9ZZZZ</name>
<keyword evidence="7" id="KW-0460">Magnesium</keyword>
<evidence type="ECO:0000256" key="5">
    <source>
        <dbReference type="ARBA" id="ARBA00022679"/>
    </source>
</evidence>
<dbReference type="InterPro" id="IPR006390">
    <property type="entry name" value="DHP_synth_dom"/>
</dbReference>
<proteinExistence type="predicted"/>
<evidence type="ECO:0000256" key="6">
    <source>
        <dbReference type="ARBA" id="ARBA00022723"/>
    </source>
</evidence>
<evidence type="ECO:0000313" key="10">
    <source>
        <dbReference type="EMBL" id="SUZ49755.1"/>
    </source>
</evidence>
<dbReference type="EMBL" id="UINC01000133">
    <property type="protein sequence ID" value="SUZ49755.1"/>
    <property type="molecule type" value="Genomic_DNA"/>
</dbReference>
<dbReference type="PANTHER" id="PTHR20941">
    <property type="entry name" value="FOLATE SYNTHESIS PROTEINS"/>
    <property type="match status" value="1"/>
</dbReference>
<keyword evidence="5" id="KW-0808">Transferase</keyword>
<keyword evidence="8" id="KW-0289">Folate biosynthesis</keyword>
<accession>A0A381N5D8</accession>
<sequence length="253" mass="26689">MGIINATQDSFSGDGIDGQLDKAVALANSFEACGIDVIDIGGASSRPGADPTPVEVEKSRVVPVVEAVRDAVDLPISIDTTWAVVAEAALNAGATMVNDITGFLLDPDLAPLVAQREVGAVAMHNQRGREHHDVIDDIVAGFNETLSVCEAAQIDASKLILDPGFGFGWSVAQNLEILRRLPELTQLELPLLIGTSRKSSIGTVLRTDLGERLFGTAATVAQAICAGIDVIRVHDGSQMREVVTMTDAIIRPE</sequence>
<reference evidence="10" key="1">
    <citation type="submission" date="2018-05" db="EMBL/GenBank/DDBJ databases">
        <authorList>
            <person name="Lanie J.A."/>
            <person name="Ng W.-L."/>
            <person name="Kazmierczak K.M."/>
            <person name="Andrzejewski T.M."/>
            <person name="Davidsen T.M."/>
            <person name="Wayne K.J."/>
            <person name="Tettelin H."/>
            <person name="Glass J.I."/>
            <person name="Rusch D."/>
            <person name="Podicherti R."/>
            <person name="Tsui H.-C.T."/>
            <person name="Winkler M.E."/>
        </authorList>
    </citation>
    <scope>NUCLEOTIDE SEQUENCE</scope>
</reference>
<evidence type="ECO:0000259" key="9">
    <source>
        <dbReference type="PROSITE" id="PS50972"/>
    </source>
</evidence>
<dbReference type="EC" id="2.5.1.15" evidence="4"/>
<comment type="pathway">
    <text evidence="3">Cofactor biosynthesis; tetrahydrofolate biosynthesis; 7,8-dihydrofolate from 2-amino-4-hydroxy-6-hydroxymethyl-7,8-dihydropteridine diphosphate and 4-aminobenzoate: step 1/2.</text>
</comment>